<name>A0AAU8B236_9CAUD</name>
<proteinExistence type="predicted"/>
<evidence type="ECO:0000313" key="1">
    <source>
        <dbReference type="EMBL" id="XCD05050.1"/>
    </source>
</evidence>
<accession>A0AAU8B236</accession>
<organism evidence="1">
    <name type="scientific">Dulem virus 36</name>
    <dbReference type="NCBI Taxonomy" id="3145754"/>
    <lineage>
        <taxon>Viruses</taxon>
        <taxon>Duplodnaviria</taxon>
        <taxon>Heunggongvirae</taxon>
        <taxon>Uroviricota</taxon>
        <taxon>Caudoviricetes</taxon>
    </lineage>
</organism>
<reference evidence="1" key="1">
    <citation type="submission" date="2024-03" db="EMBL/GenBank/DDBJ databases">
        <title>Diverse circular DNA viruses in blood, oral, and fecal samples of captive lemurs.</title>
        <authorList>
            <person name="Paietta E.N."/>
            <person name="Kraberger S."/>
            <person name="Lund M.C."/>
            <person name="Custer J.M."/>
            <person name="Vargas K.M."/>
            <person name="Ehmke E.E."/>
            <person name="Yoder A.D."/>
            <person name="Varsani A."/>
        </authorList>
    </citation>
    <scope>NUCLEOTIDE SEQUENCE</scope>
    <source>
        <strain evidence="1">Duke_24FS_3</strain>
    </source>
</reference>
<evidence type="ECO:0008006" key="2">
    <source>
        <dbReference type="Google" id="ProtNLM"/>
    </source>
</evidence>
<dbReference type="EMBL" id="PP511521">
    <property type="protein sequence ID" value="XCD05050.1"/>
    <property type="molecule type" value="Genomic_DNA"/>
</dbReference>
<protein>
    <recommendedName>
        <fullName evidence="2">Tail protein</fullName>
    </recommendedName>
</protein>
<sequence length="202" mass="21738">MPVTKSKLESIPTIDVSLVVIRVGTTTDGTEYALDTANKVGVEPQTEETDAIKLIKLGKLLAQKPSQTTITGHQITLTDNVFSPTLAKILQGGVITGEGDTLQYTPPLSGSDDKGSIFELDCYSAVYDASGQIVKYEKITYPNCQGTPFAINTEDDVFRIPEYVINSAPRTGEAPYKITYVTELPDFSAAASLSDETGLSTY</sequence>